<keyword evidence="3" id="KW-1185">Reference proteome</keyword>
<sequence length="196" mass="22471">MDPAVQAAANRLRREYHARLTGAKALKEARVWDEWYTNDFPPTRPADMSLLRFTKSKLELLRLHSKLRHARRKWHQARKRAVNDQIAILRNLEETSSALTVAKNRFRDYFEAPGMAWRSRGVPLPEMPPLLELHQLKIKNHFTPVPPDSPLHAELQPPPPERDAFSFTAGPNAELLDVPPHRIALPESVQSDSDSD</sequence>
<gene>
    <name evidence="2" type="ORF">BJ508DRAFT_330141</name>
</gene>
<evidence type="ECO:0000256" key="1">
    <source>
        <dbReference type="SAM" id="MobiDB-lite"/>
    </source>
</evidence>
<proteinExistence type="predicted"/>
<dbReference type="EMBL" id="ML119725">
    <property type="protein sequence ID" value="RPA77530.1"/>
    <property type="molecule type" value="Genomic_DNA"/>
</dbReference>
<feature type="region of interest" description="Disordered" evidence="1">
    <location>
        <begin position="143"/>
        <end position="173"/>
    </location>
</feature>
<name>A0A3N4I098_ASCIM</name>
<organism evidence="2 3">
    <name type="scientific">Ascobolus immersus RN42</name>
    <dbReference type="NCBI Taxonomy" id="1160509"/>
    <lineage>
        <taxon>Eukaryota</taxon>
        <taxon>Fungi</taxon>
        <taxon>Dikarya</taxon>
        <taxon>Ascomycota</taxon>
        <taxon>Pezizomycotina</taxon>
        <taxon>Pezizomycetes</taxon>
        <taxon>Pezizales</taxon>
        <taxon>Ascobolaceae</taxon>
        <taxon>Ascobolus</taxon>
    </lineage>
</organism>
<evidence type="ECO:0000313" key="2">
    <source>
        <dbReference type="EMBL" id="RPA77530.1"/>
    </source>
</evidence>
<protein>
    <submittedName>
        <fullName evidence="2">Uncharacterized protein</fullName>
    </submittedName>
</protein>
<dbReference type="Proteomes" id="UP000275078">
    <property type="component" value="Unassembled WGS sequence"/>
</dbReference>
<accession>A0A3N4I098</accession>
<evidence type="ECO:0000313" key="3">
    <source>
        <dbReference type="Proteomes" id="UP000275078"/>
    </source>
</evidence>
<dbReference type="AlphaFoldDB" id="A0A3N4I098"/>
<reference evidence="2 3" key="1">
    <citation type="journal article" date="2018" name="Nat. Ecol. Evol.">
        <title>Pezizomycetes genomes reveal the molecular basis of ectomycorrhizal truffle lifestyle.</title>
        <authorList>
            <person name="Murat C."/>
            <person name="Payen T."/>
            <person name="Noel B."/>
            <person name="Kuo A."/>
            <person name="Morin E."/>
            <person name="Chen J."/>
            <person name="Kohler A."/>
            <person name="Krizsan K."/>
            <person name="Balestrini R."/>
            <person name="Da Silva C."/>
            <person name="Montanini B."/>
            <person name="Hainaut M."/>
            <person name="Levati E."/>
            <person name="Barry K.W."/>
            <person name="Belfiori B."/>
            <person name="Cichocki N."/>
            <person name="Clum A."/>
            <person name="Dockter R.B."/>
            <person name="Fauchery L."/>
            <person name="Guy J."/>
            <person name="Iotti M."/>
            <person name="Le Tacon F."/>
            <person name="Lindquist E.A."/>
            <person name="Lipzen A."/>
            <person name="Malagnac F."/>
            <person name="Mello A."/>
            <person name="Molinier V."/>
            <person name="Miyauchi S."/>
            <person name="Poulain J."/>
            <person name="Riccioni C."/>
            <person name="Rubini A."/>
            <person name="Sitrit Y."/>
            <person name="Splivallo R."/>
            <person name="Traeger S."/>
            <person name="Wang M."/>
            <person name="Zifcakova L."/>
            <person name="Wipf D."/>
            <person name="Zambonelli A."/>
            <person name="Paolocci F."/>
            <person name="Nowrousian M."/>
            <person name="Ottonello S."/>
            <person name="Baldrian P."/>
            <person name="Spatafora J.W."/>
            <person name="Henrissat B."/>
            <person name="Nagy L.G."/>
            <person name="Aury J.M."/>
            <person name="Wincker P."/>
            <person name="Grigoriev I.V."/>
            <person name="Bonfante P."/>
            <person name="Martin F.M."/>
        </authorList>
    </citation>
    <scope>NUCLEOTIDE SEQUENCE [LARGE SCALE GENOMIC DNA]</scope>
    <source>
        <strain evidence="2 3">RN42</strain>
    </source>
</reference>